<comment type="subcellular location">
    <subcellularLocation>
        <location evidence="1">Membrane</location>
        <topology evidence="1">Multi-pass membrane protein</topology>
    </subcellularLocation>
</comment>
<dbReference type="EMBL" id="RCSS01000339">
    <property type="protein sequence ID" value="RVD92009.1"/>
    <property type="molecule type" value="Genomic_DNA"/>
</dbReference>
<protein>
    <submittedName>
        <fullName evidence="7">Major Facilitator Superfamily (MFS) protein</fullName>
    </submittedName>
</protein>
<feature type="transmembrane region" description="Helical" evidence="5">
    <location>
        <begin position="390"/>
        <end position="411"/>
    </location>
</feature>
<keyword evidence="3 5" id="KW-1133">Transmembrane helix</keyword>
<sequence length="451" mass="51940">FFFNSFFFAPFYKIKIKTQTHILMRKILKWVWCTDFFTYSCLFSIQSYIKPLLISNSEIKCKETSLLDMFTILRMVTAYLFTYLGDKLHSRYFIAIFCLLGYALVVTSITFLLPFLGAQEFGFKMILVNFFYEAFESGLLPLLETMSVTVSTKYGGKYAYATMRSALVLGRISGHLLPVFYNKVIFNNDKSNRNHFFAMVTWASFAFPLLITMHRKCKFIELPAQTELSMKCGRATDAKIVQENVLRNLYEILHSEYFFILLSILLFGVYKTAIVNYQSLFTNTIFNDTKFTAMIYIFRSLPELFTTMIAPFFEGIIGNLWIIFIGGVCGLIKTFVYAYYPMNWSVSAKVFLFLALEIPKAIFCDWVCYGATKMTEFYNPMYRRATAQGLFNGFFNGGCAFISGIVGYFTLGDQITLQNIQNLKNFFFICGCFGIAGLVILVGLYIYQNGK</sequence>
<proteinExistence type="predicted"/>
<evidence type="ECO:0000256" key="1">
    <source>
        <dbReference type="ARBA" id="ARBA00004141"/>
    </source>
</evidence>
<dbReference type="VEuPathDB" id="MicrosporidiaDB:TUBRATIS_15160"/>
<reference evidence="7 8" key="1">
    <citation type="submission" date="2018-10" db="EMBL/GenBank/DDBJ databases">
        <title>Draft genome sequence of the microsporidian Tubulinosema ratisbonensis.</title>
        <authorList>
            <person name="Polonais V."/>
            <person name="Peyretaillade E."/>
            <person name="Niehus S."/>
            <person name="Wawrzyniak I."/>
            <person name="Franchet A."/>
            <person name="Gaspin C."/>
            <person name="Reichstadt M."/>
            <person name="Belser C."/>
            <person name="Labadie K."/>
            <person name="Delbac F."/>
            <person name="Ferrandon D."/>
        </authorList>
    </citation>
    <scope>NUCLEOTIDE SEQUENCE [LARGE SCALE GENOMIC DNA]</scope>
    <source>
        <strain evidence="7 8">Franzen</strain>
    </source>
</reference>
<feature type="transmembrane region" description="Helical" evidence="5">
    <location>
        <begin position="196"/>
        <end position="213"/>
    </location>
</feature>
<evidence type="ECO:0000256" key="4">
    <source>
        <dbReference type="ARBA" id="ARBA00023136"/>
    </source>
</evidence>
<evidence type="ECO:0000313" key="7">
    <source>
        <dbReference type="EMBL" id="RVD92009.1"/>
    </source>
</evidence>
<keyword evidence="8" id="KW-1185">Reference proteome</keyword>
<accession>A0A437ALR5</accession>
<feature type="transmembrane region" description="Helical" evidence="5">
    <location>
        <begin position="92"/>
        <end position="116"/>
    </location>
</feature>
<feature type="transmembrane region" description="Helical" evidence="5">
    <location>
        <begin position="426"/>
        <end position="447"/>
    </location>
</feature>
<dbReference type="InterPro" id="IPR036259">
    <property type="entry name" value="MFS_trans_sf"/>
</dbReference>
<dbReference type="Gene3D" id="1.20.1250.20">
    <property type="entry name" value="MFS general substrate transporter like domains"/>
    <property type="match status" value="2"/>
</dbReference>
<name>A0A437ALR5_9MICR</name>
<dbReference type="Proteomes" id="UP000282876">
    <property type="component" value="Unassembled WGS sequence"/>
</dbReference>
<comment type="caution">
    <text evidence="7">The sequence shown here is derived from an EMBL/GenBank/DDBJ whole genome shotgun (WGS) entry which is preliminary data.</text>
</comment>
<feature type="domain" description="Major facilitator superfamily associated" evidence="6">
    <location>
        <begin position="36"/>
        <end position="408"/>
    </location>
</feature>
<gene>
    <name evidence="7" type="ORF">TUBRATIS_15160</name>
</gene>
<keyword evidence="2 5" id="KW-0812">Transmembrane</keyword>
<dbReference type="SUPFAM" id="SSF103473">
    <property type="entry name" value="MFS general substrate transporter"/>
    <property type="match status" value="1"/>
</dbReference>
<evidence type="ECO:0000313" key="8">
    <source>
        <dbReference type="Proteomes" id="UP000282876"/>
    </source>
</evidence>
<dbReference type="Pfam" id="PF12832">
    <property type="entry name" value="MFS_1_like"/>
    <property type="match status" value="1"/>
</dbReference>
<evidence type="ECO:0000259" key="6">
    <source>
        <dbReference type="Pfam" id="PF12832"/>
    </source>
</evidence>
<organism evidence="7 8">
    <name type="scientific">Tubulinosema ratisbonensis</name>
    <dbReference type="NCBI Taxonomy" id="291195"/>
    <lineage>
        <taxon>Eukaryota</taxon>
        <taxon>Fungi</taxon>
        <taxon>Fungi incertae sedis</taxon>
        <taxon>Microsporidia</taxon>
        <taxon>Tubulinosematoidea</taxon>
        <taxon>Tubulinosematidae</taxon>
        <taxon>Tubulinosema</taxon>
    </lineage>
</organism>
<feature type="transmembrane region" description="Helical" evidence="5">
    <location>
        <begin position="320"/>
        <end position="340"/>
    </location>
</feature>
<evidence type="ECO:0000256" key="3">
    <source>
        <dbReference type="ARBA" id="ARBA00022989"/>
    </source>
</evidence>
<feature type="transmembrane region" description="Helical" evidence="5">
    <location>
        <begin position="294"/>
        <end position="313"/>
    </location>
</feature>
<evidence type="ECO:0000256" key="2">
    <source>
        <dbReference type="ARBA" id="ARBA00022692"/>
    </source>
</evidence>
<feature type="non-terminal residue" evidence="7">
    <location>
        <position position="1"/>
    </location>
</feature>
<feature type="transmembrane region" description="Helical" evidence="5">
    <location>
        <begin position="346"/>
        <end position="369"/>
    </location>
</feature>
<dbReference type="GO" id="GO:0016020">
    <property type="term" value="C:membrane"/>
    <property type="evidence" value="ECO:0007669"/>
    <property type="project" value="UniProtKB-SubCell"/>
</dbReference>
<dbReference type="InterPro" id="IPR024989">
    <property type="entry name" value="MFS_assoc_dom"/>
</dbReference>
<keyword evidence="4 5" id="KW-0472">Membrane</keyword>
<evidence type="ECO:0000256" key="5">
    <source>
        <dbReference type="SAM" id="Phobius"/>
    </source>
</evidence>
<dbReference type="OrthoDB" id="2192003at2759"/>
<feature type="transmembrane region" description="Helical" evidence="5">
    <location>
        <begin position="257"/>
        <end position="274"/>
    </location>
</feature>
<dbReference type="AlphaFoldDB" id="A0A437ALR5"/>